<reference evidence="5 6" key="1">
    <citation type="submission" date="2021-03" db="EMBL/GenBank/DDBJ databases">
        <title>Genomic Encyclopedia of Type Strains, Phase IV (KMG-IV): sequencing the most valuable type-strain genomes for metagenomic binning, comparative biology and taxonomic classification.</title>
        <authorList>
            <person name="Goeker M."/>
        </authorList>
    </citation>
    <scope>NUCLEOTIDE SEQUENCE [LARGE SCALE GENOMIC DNA]</scope>
    <source>
        <strain evidence="5 6">DSM 27563</strain>
    </source>
</reference>
<accession>A0ABS4KE40</accession>
<evidence type="ECO:0000256" key="2">
    <source>
        <dbReference type="NCBIfam" id="TIGR00928"/>
    </source>
</evidence>
<dbReference type="EMBL" id="JAGGLJ010000018">
    <property type="protein sequence ID" value="MBP2026032.1"/>
    <property type="molecule type" value="Genomic_DNA"/>
</dbReference>
<dbReference type="Gene3D" id="1.10.40.30">
    <property type="entry name" value="Fumarase/aspartase (C-terminal domain)"/>
    <property type="match status" value="1"/>
</dbReference>
<feature type="domain" description="Adenylosuccinate lyase C-terminal" evidence="4">
    <location>
        <begin position="370"/>
        <end position="454"/>
    </location>
</feature>
<dbReference type="Gene3D" id="1.20.200.10">
    <property type="entry name" value="Fumarase/aspartase (Central domain)"/>
    <property type="match status" value="1"/>
</dbReference>
<dbReference type="GO" id="GO:0016829">
    <property type="term" value="F:lyase activity"/>
    <property type="evidence" value="ECO:0007669"/>
    <property type="project" value="UniProtKB-KW"/>
</dbReference>
<name>A0ABS4KE40_9FIRM</name>
<dbReference type="SMART" id="SM00998">
    <property type="entry name" value="ADSL_C"/>
    <property type="match status" value="1"/>
</dbReference>
<protein>
    <recommendedName>
        <fullName evidence="2 3">Adenylosuccinate lyase</fullName>
        <shortName evidence="3">ASL</shortName>
        <ecNumber evidence="2 3">4.3.2.2</ecNumber>
    </recommendedName>
    <alternativeName>
        <fullName evidence="3">Adenylosuccinase</fullName>
    </alternativeName>
</protein>
<dbReference type="SUPFAM" id="SSF48557">
    <property type="entry name" value="L-aspartase-like"/>
    <property type="match status" value="1"/>
</dbReference>
<proteinExistence type="inferred from homology"/>
<evidence type="ECO:0000259" key="4">
    <source>
        <dbReference type="SMART" id="SM00998"/>
    </source>
</evidence>
<dbReference type="Gene3D" id="1.10.275.60">
    <property type="match status" value="1"/>
</dbReference>
<dbReference type="Pfam" id="PF00206">
    <property type="entry name" value="Lyase_1"/>
    <property type="match status" value="1"/>
</dbReference>
<dbReference type="PRINTS" id="PR00149">
    <property type="entry name" value="FUMRATELYASE"/>
</dbReference>
<dbReference type="InterPro" id="IPR004769">
    <property type="entry name" value="Pur_lyase"/>
</dbReference>
<comment type="caution">
    <text evidence="5">The sequence shown here is derived from an EMBL/GenBank/DDBJ whole genome shotgun (WGS) entry which is preliminary data.</text>
</comment>
<evidence type="ECO:0000256" key="3">
    <source>
        <dbReference type="RuleBase" id="RU361172"/>
    </source>
</evidence>
<dbReference type="NCBIfam" id="TIGR00928">
    <property type="entry name" value="purB"/>
    <property type="match status" value="1"/>
</dbReference>
<sequence>MRFDIYKNPLNTRYASYEMSHIFSDDVKFRTFRKLWVELARCEKELGLNISDEQIKDMEENITNIDFELAKKYEKELRHDVMAHVKTFGEAAKSAASIIHLGATSCYVTDNTDIIQMKMAMELIEKKLVILIAHLSKFALEYKDLPTLGYTHYQVAQLVTVGKRASMWIQDFLMDYDELIYRKDNLLLRGAKGTTGTQASYMKLFNDDEDKVKSLDEKIVKALGFKGSLPITGQTYTRKVDYHVLQVLSSIAQSASKMTNDIRLLQNRKEIEEPFEKNQVGSSAMAYKRNPMRCERASSLSKYVINIVQNPALVASTQWLERTLDDSANKRLAIPEAFLAIDAILDILINVSDGLVVYENVIRLHVEEELPFMATENILMEAVKRGGNRQDLHEKIRNYSMIAAKRVKEEGLNNNLLELLENDPDFKMNSEDIKDILNPKNYIGRSSSQVEEFIRDYVNPVIENYNTEYEVQLNV</sequence>
<evidence type="ECO:0000313" key="5">
    <source>
        <dbReference type="EMBL" id="MBP2026032.1"/>
    </source>
</evidence>
<dbReference type="InterPro" id="IPR019468">
    <property type="entry name" value="AdenyloSucc_lyase_C"/>
</dbReference>
<organism evidence="5 6">
    <name type="scientific">Peptoniphilus stercorisuis</name>
    <dbReference type="NCBI Taxonomy" id="1436965"/>
    <lineage>
        <taxon>Bacteria</taxon>
        <taxon>Bacillati</taxon>
        <taxon>Bacillota</taxon>
        <taxon>Tissierellia</taxon>
        <taxon>Tissierellales</taxon>
        <taxon>Peptoniphilaceae</taxon>
        <taxon>Peptoniphilus</taxon>
    </lineage>
</organism>
<comment type="pathway">
    <text evidence="3">Purine metabolism; AMP biosynthesis via de novo pathway; AMP from IMP: step 2/2.</text>
</comment>
<dbReference type="InterPro" id="IPR022761">
    <property type="entry name" value="Fumarate_lyase_N"/>
</dbReference>
<dbReference type="CDD" id="cd03302">
    <property type="entry name" value="Adenylsuccinate_lyase_2"/>
    <property type="match status" value="1"/>
</dbReference>
<dbReference type="PROSITE" id="PS00163">
    <property type="entry name" value="FUMARATE_LYASES"/>
    <property type="match status" value="1"/>
</dbReference>
<keyword evidence="6" id="KW-1185">Reference proteome</keyword>
<dbReference type="Pfam" id="PF10397">
    <property type="entry name" value="ADSL_C"/>
    <property type="match status" value="1"/>
</dbReference>
<keyword evidence="3" id="KW-0658">Purine biosynthesis</keyword>
<dbReference type="RefSeq" id="WP_210061876.1">
    <property type="nucleotide sequence ID" value="NZ_JAGGLJ010000018.1"/>
</dbReference>
<comment type="pathway">
    <text evidence="3">Purine metabolism; IMP biosynthesis via de novo pathway; 5-amino-1-(5-phospho-D-ribosyl)imidazole-4-carboxamide from 5-amino-1-(5-phospho-D-ribosyl)imidazole-4-carboxylate: step 2/2.</text>
</comment>
<comment type="catalytic activity">
    <reaction evidence="3">
        <text>N(6)-(1,2-dicarboxyethyl)-AMP = fumarate + AMP</text>
        <dbReference type="Rhea" id="RHEA:16853"/>
        <dbReference type="ChEBI" id="CHEBI:29806"/>
        <dbReference type="ChEBI" id="CHEBI:57567"/>
        <dbReference type="ChEBI" id="CHEBI:456215"/>
        <dbReference type="EC" id="4.3.2.2"/>
    </reaction>
</comment>
<dbReference type="InterPro" id="IPR020557">
    <property type="entry name" value="Fumarate_lyase_CS"/>
</dbReference>
<dbReference type="PANTHER" id="PTHR43172">
    <property type="entry name" value="ADENYLOSUCCINATE LYASE"/>
    <property type="match status" value="1"/>
</dbReference>
<dbReference type="InterPro" id="IPR000362">
    <property type="entry name" value="Fumarate_lyase_fam"/>
</dbReference>
<dbReference type="PANTHER" id="PTHR43172:SF1">
    <property type="entry name" value="ADENYLOSUCCINATE LYASE"/>
    <property type="match status" value="1"/>
</dbReference>
<gene>
    <name evidence="5" type="ORF">J2Z71_001586</name>
</gene>
<comment type="catalytic activity">
    <reaction evidence="3">
        <text>(2S)-2-[5-amino-1-(5-phospho-beta-D-ribosyl)imidazole-4-carboxamido]succinate = 5-amino-1-(5-phospho-beta-D-ribosyl)imidazole-4-carboxamide + fumarate</text>
        <dbReference type="Rhea" id="RHEA:23920"/>
        <dbReference type="ChEBI" id="CHEBI:29806"/>
        <dbReference type="ChEBI" id="CHEBI:58443"/>
        <dbReference type="ChEBI" id="CHEBI:58475"/>
        <dbReference type="EC" id="4.3.2.2"/>
    </reaction>
</comment>
<comment type="similarity">
    <text evidence="3">Belongs to the lyase 1 family. Adenylosuccinate lyase subfamily.</text>
</comment>
<keyword evidence="1 3" id="KW-0456">Lyase</keyword>
<evidence type="ECO:0000313" key="6">
    <source>
        <dbReference type="Proteomes" id="UP001519306"/>
    </source>
</evidence>
<evidence type="ECO:0000256" key="1">
    <source>
        <dbReference type="ARBA" id="ARBA00023239"/>
    </source>
</evidence>
<dbReference type="Proteomes" id="UP001519306">
    <property type="component" value="Unassembled WGS sequence"/>
</dbReference>
<dbReference type="InterPro" id="IPR008948">
    <property type="entry name" value="L-Aspartase-like"/>
</dbReference>
<dbReference type="EC" id="4.3.2.2" evidence="2 3"/>